<accession>A0ABQ3N9P2</accession>
<reference evidence="1 2" key="1">
    <citation type="journal article" date="2022" name="Int. J. Syst. Evol. Microbiol.">
        <title>Neobacillus kokaensis sp. nov., isolated from soil.</title>
        <authorList>
            <person name="Yuki K."/>
            <person name="Matsubara H."/>
            <person name="Yamaguchi S."/>
        </authorList>
    </citation>
    <scope>NUCLEOTIDE SEQUENCE [LARGE SCALE GENOMIC DNA]</scope>
    <source>
        <strain evidence="1 2">LOB 377</strain>
    </source>
</reference>
<name>A0ABQ3N9P2_9BACI</name>
<sequence>MTDQTKGKNNNEKIGSSNQREAILNLANNLVKNENVIDMNSIMRMATNLLQNDSLMNSVKDIGQYQQNSPINEPGIQEKQEKTELTFIHEQLKEINQVLSEIKMEIANQKKNKRL</sequence>
<dbReference type="RefSeq" id="WP_191276660.1">
    <property type="nucleotide sequence ID" value="NZ_BNDS01000031.1"/>
</dbReference>
<evidence type="ECO:0000313" key="2">
    <source>
        <dbReference type="Proteomes" id="UP000637074"/>
    </source>
</evidence>
<comment type="caution">
    <text evidence="1">The sequence shown here is derived from an EMBL/GenBank/DDBJ whole genome shotgun (WGS) entry which is preliminary data.</text>
</comment>
<gene>
    <name evidence="1" type="ORF">AM1BK_45440</name>
</gene>
<keyword evidence="2" id="KW-1185">Reference proteome</keyword>
<dbReference type="Proteomes" id="UP000637074">
    <property type="component" value="Unassembled WGS sequence"/>
</dbReference>
<protein>
    <submittedName>
        <fullName evidence="1">Uncharacterized protein</fullName>
    </submittedName>
</protein>
<evidence type="ECO:0000313" key="1">
    <source>
        <dbReference type="EMBL" id="GHI01002.1"/>
    </source>
</evidence>
<dbReference type="EMBL" id="BNDS01000031">
    <property type="protein sequence ID" value="GHI01002.1"/>
    <property type="molecule type" value="Genomic_DNA"/>
</dbReference>
<organism evidence="1 2">
    <name type="scientific">Neobacillus kokaensis</name>
    <dbReference type="NCBI Taxonomy" id="2759023"/>
    <lineage>
        <taxon>Bacteria</taxon>
        <taxon>Bacillati</taxon>
        <taxon>Bacillota</taxon>
        <taxon>Bacilli</taxon>
        <taxon>Bacillales</taxon>
        <taxon>Bacillaceae</taxon>
        <taxon>Neobacillus</taxon>
    </lineage>
</organism>
<proteinExistence type="predicted"/>